<dbReference type="CDD" id="cd16442">
    <property type="entry name" value="BPL"/>
    <property type="match status" value="1"/>
</dbReference>
<feature type="binding site" evidence="5">
    <location>
        <position position="184"/>
    </location>
    <ligand>
        <name>biotin</name>
        <dbReference type="ChEBI" id="CHEBI:57586"/>
    </ligand>
</feature>
<dbReference type="SUPFAM" id="SSF46785">
    <property type="entry name" value="Winged helix' DNA-binding domain"/>
    <property type="match status" value="1"/>
</dbReference>
<gene>
    <name evidence="5" type="primary">birA</name>
    <name evidence="7" type="ORF">HMPREF1090_04688</name>
</gene>
<dbReference type="GO" id="GO:0006355">
    <property type="term" value="P:regulation of DNA-templated transcription"/>
    <property type="evidence" value="ECO:0007669"/>
    <property type="project" value="UniProtKB-UniRule"/>
</dbReference>
<evidence type="ECO:0000256" key="1">
    <source>
        <dbReference type="ARBA" id="ARBA00022598"/>
    </source>
</evidence>
<dbReference type="Gene3D" id="2.30.30.100">
    <property type="match status" value="1"/>
</dbReference>
<keyword evidence="5" id="KW-0805">Transcription regulation</keyword>
<reference evidence="7 8" key="1">
    <citation type="submission" date="2013-01" db="EMBL/GenBank/DDBJ databases">
        <title>The Genome Sequence of Clostridium clostridioforme 90A8.</title>
        <authorList>
            <consortium name="The Broad Institute Genome Sequencing Platform"/>
            <person name="Earl A."/>
            <person name="Ward D."/>
            <person name="Feldgarden M."/>
            <person name="Gevers D."/>
            <person name="Courvalin P."/>
            <person name="Lambert T."/>
            <person name="Walker B."/>
            <person name="Young S.K."/>
            <person name="Zeng Q."/>
            <person name="Gargeya S."/>
            <person name="Fitzgerald M."/>
            <person name="Haas B."/>
            <person name="Abouelleil A."/>
            <person name="Alvarado L."/>
            <person name="Arachchi H.M."/>
            <person name="Berlin A.M."/>
            <person name="Chapman S.B."/>
            <person name="Dewar J."/>
            <person name="Goldberg J."/>
            <person name="Griggs A."/>
            <person name="Gujja S."/>
            <person name="Hansen M."/>
            <person name="Howarth C."/>
            <person name="Imamovic A."/>
            <person name="Larimer J."/>
            <person name="McCowan C."/>
            <person name="Murphy C."/>
            <person name="Neiman D."/>
            <person name="Pearson M."/>
            <person name="Priest M."/>
            <person name="Roberts A."/>
            <person name="Saif S."/>
            <person name="Shea T."/>
            <person name="Sisk P."/>
            <person name="Sykes S."/>
            <person name="Wortman J."/>
            <person name="Nusbaum C."/>
            <person name="Birren B."/>
        </authorList>
    </citation>
    <scope>NUCLEOTIDE SEQUENCE [LARGE SCALE GENOMIC DNA]</scope>
    <source>
        <strain evidence="7 8">90A8</strain>
    </source>
</reference>
<comment type="caution">
    <text evidence="7">The sequence shown here is derived from an EMBL/GenBank/DDBJ whole genome shotgun (WGS) entry which is preliminary data.</text>
</comment>
<dbReference type="Pfam" id="PF08279">
    <property type="entry name" value="HTH_11"/>
    <property type="match status" value="1"/>
</dbReference>
<dbReference type="Gene3D" id="3.30.930.10">
    <property type="entry name" value="Bira Bifunctional Protein, Domain 2"/>
    <property type="match status" value="1"/>
</dbReference>
<dbReference type="NCBIfam" id="TIGR00121">
    <property type="entry name" value="birA_ligase"/>
    <property type="match status" value="1"/>
</dbReference>
<keyword evidence="5" id="KW-0678">Repressor</keyword>
<evidence type="ECO:0000313" key="8">
    <source>
        <dbReference type="Proteomes" id="UP000013085"/>
    </source>
</evidence>
<comment type="similarity">
    <text evidence="5">Belongs to the biotin--protein ligase family.</text>
</comment>
<dbReference type="InterPro" id="IPR003142">
    <property type="entry name" value="BPL_C"/>
</dbReference>
<dbReference type="Proteomes" id="UP000013085">
    <property type="component" value="Unassembled WGS sequence"/>
</dbReference>
<dbReference type="EC" id="6.3.4.15" evidence="5"/>
<dbReference type="HAMAP" id="MF_00978">
    <property type="entry name" value="Bifunct_BirA"/>
    <property type="match status" value="1"/>
</dbReference>
<dbReference type="GeneID" id="57960678"/>
<comment type="catalytic activity">
    <reaction evidence="5">
        <text>biotin + L-lysyl-[protein] + ATP = N(6)-biotinyl-L-lysyl-[protein] + AMP + diphosphate + H(+)</text>
        <dbReference type="Rhea" id="RHEA:11756"/>
        <dbReference type="Rhea" id="RHEA-COMP:9752"/>
        <dbReference type="Rhea" id="RHEA-COMP:10505"/>
        <dbReference type="ChEBI" id="CHEBI:15378"/>
        <dbReference type="ChEBI" id="CHEBI:29969"/>
        <dbReference type="ChEBI" id="CHEBI:30616"/>
        <dbReference type="ChEBI" id="CHEBI:33019"/>
        <dbReference type="ChEBI" id="CHEBI:57586"/>
        <dbReference type="ChEBI" id="CHEBI:83144"/>
        <dbReference type="ChEBI" id="CHEBI:456215"/>
        <dbReference type="EC" id="6.3.4.15"/>
    </reaction>
</comment>
<dbReference type="PANTHER" id="PTHR12835">
    <property type="entry name" value="BIOTIN PROTEIN LIGASE"/>
    <property type="match status" value="1"/>
</dbReference>
<dbReference type="GO" id="GO:0016740">
    <property type="term" value="F:transferase activity"/>
    <property type="evidence" value="ECO:0007669"/>
    <property type="project" value="UniProtKB-ARBA"/>
</dbReference>
<dbReference type="GO" id="GO:0009249">
    <property type="term" value="P:protein lipoylation"/>
    <property type="evidence" value="ECO:0007669"/>
    <property type="project" value="UniProtKB-ARBA"/>
</dbReference>
<dbReference type="InterPro" id="IPR036388">
    <property type="entry name" value="WH-like_DNA-bd_sf"/>
</dbReference>
<feature type="domain" description="BPL/LPL catalytic" evidence="6">
    <location>
        <begin position="66"/>
        <end position="255"/>
    </location>
</feature>
<dbReference type="PROSITE" id="PS51733">
    <property type="entry name" value="BPL_LPL_CATALYTIC"/>
    <property type="match status" value="1"/>
</dbReference>
<dbReference type="GO" id="GO:0004077">
    <property type="term" value="F:biotin--[biotin carboxyl-carrier protein] ligase activity"/>
    <property type="evidence" value="ECO:0007669"/>
    <property type="project" value="UniProtKB-UniRule"/>
</dbReference>
<dbReference type="PATRIC" id="fig|999408.3.peg.5040"/>
<protein>
    <recommendedName>
        <fullName evidence="5">Bifunctional ligase/repressor BirA</fullName>
    </recommendedName>
    <alternativeName>
        <fullName evidence="5">Biotin--[acetyl-CoA-carboxylase] ligase</fullName>
        <ecNumber evidence="5">6.3.4.15</ecNumber>
    </alternativeName>
    <alternativeName>
        <fullName evidence="5">Biotin--protein ligase</fullName>
    </alternativeName>
    <alternativeName>
        <fullName evidence="5">Biotin-[acetyl-CoA carboxylase] synthetase</fullName>
    </alternativeName>
</protein>
<comment type="function">
    <text evidence="5">Acts both as a biotin--[acetyl-CoA-carboxylase] ligase and a repressor.</text>
</comment>
<evidence type="ECO:0000256" key="2">
    <source>
        <dbReference type="ARBA" id="ARBA00022741"/>
    </source>
</evidence>
<dbReference type="GO" id="GO:0005737">
    <property type="term" value="C:cytoplasm"/>
    <property type="evidence" value="ECO:0007669"/>
    <property type="project" value="TreeGrafter"/>
</dbReference>
<keyword evidence="5" id="KW-0238">DNA-binding</keyword>
<dbReference type="GO" id="GO:0003677">
    <property type="term" value="F:DNA binding"/>
    <property type="evidence" value="ECO:0007669"/>
    <property type="project" value="UniProtKB-UniRule"/>
</dbReference>
<dbReference type="InterPro" id="IPR045864">
    <property type="entry name" value="aa-tRNA-synth_II/BPL/LPL"/>
</dbReference>
<feature type="binding site" evidence="5">
    <location>
        <position position="113"/>
    </location>
    <ligand>
        <name>biotin</name>
        <dbReference type="ChEBI" id="CHEBI:57586"/>
    </ligand>
</feature>
<evidence type="ECO:0000313" key="7">
    <source>
        <dbReference type="EMBL" id="ENZ08925.1"/>
    </source>
</evidence>
<dbReference type="InterPro" id="IPR004143">
    <property type="entry name" value="BPL_LPL_catalytic"/>
</dbReference>
<keyword evidence="4 5" id="KW-0092">Biotin</keyword>
<proteinExistence type="inferred from homology"/>
<dbReference type="InterPro" id="IPR030855">
    <property type="entry name" value="Bifunct_BirA"/>
</dbReference>
<dbReference type="SUPFAM" id="SSF50037">
    <property type="entry name" value="C-terminal domain of transcriptional repressors"/>
    <property type="match status" value="1"/>
</dbReference>
<dbReference type="EMBL" id="AGYR01000056">
    <property type="protein sequence ID" value="ENZ08925.1"/>
    <property type="molecule type" value="Genomic_DNA"/>
</dbReference>
<evidence type="ECO:0000259" key="6">
    <source>
        <dbReference type="PROSITE" id="PS51733"/>
    </source>
</evidence>
<evidence type="ECO:0000256" key="4">
    <source>
        <dbReference type="ARBA" id="ARBA00023267"/>
    </source>
</evidence>
<dbReference type="GO" id="GO:0005524">
    <property type="term" value="F:ATP binding"/>
    <property type="evidence" value="ECO:0007669"/>
    <property type="project" value="UniProtKB-UniRule"/>
</dbReference>
<comment type="caution">
    <text evidence="5">Lacks conserved residue(s) required for the propagation of feature annotation.</text>
</comment>
<accession>A0A0E2H3T2</accession>
<sequence length="326" mass="35556">MKTEILRMLKSTGDYLSGQQLCEMLGVSRTAVWKAVGELKEEGYVIEAVRNRGYRLVEGADVITQAELASMLHTQWIGTRLVYFDETDSTNTRARKLAEEGAPHGTLVVADRQTAGKGRRGKSWVSPAGTGIWMSMVLRPPMSPMSASMLTLIAGLAVVRGVKESTGLEAMIKWPNDAVLNGKKICGILTEMSTEVECIRYVIPGIGINVNMDGFPEEIKATATSLKLEAGRSIKRSLVIAAVADNFEYYYGIFMKTCDMSGLRDDYNKSLVNLGREVLVLDPRGQYKGKALGIDGEGSLLVRREDGNVSAVISGEVSVRGIYGYV</sequence>
<dbReference type="InterPro" id="IPR013196">
    <property type="entry name" value="HTH_11"/>
</dbReference>
<keyword evidence="2 5" id="KW-0547">Nucleotide-binding</keyword>
<feature type="DNA-binding region" description="H-T-H motif" evidence="5">
    <location>
        <begin position="18"/>
        <end position="37"/>
    </location>
</feature>
<dbReference type="Gene3D" id="1.10.10.10">
    <property type="entry name" value="Winged helix-like DNA-binding domain superfamily/Winged helix DNA-binding domain"/>
    <property type="match status" value="1"/>
</dbReference>
<dbReference type="PANTHER" id="PTHR12835:SF5">
    <property type="entry name" value="BIOTIN--PROTEIN LIGASE"/>
    <property type="match status" value="1"/>
</dbReference>
<dbReference type="Pfam" id="PF03099">
    <property type="entry name" value="BPL_LplA_LipB"/>
    <property type="match status" value="1"/>
</dbReference>
<feature type="binding site" evidence="5">
    <location>
        <begin position="89"/>
        <end position="91"/>
    </location>
    <ligand>
        <name>biotin</name>
        <dbReference type="ChEBI" id="CHEBI:57586"/>
    </ligand>
</feature>
<dbReference type="Pfam" id="PF02237">
    <property type="entry name" value="BPL_C"/>
    <property type="match status" value="1"/>
</dbReference>
<dbReference type="InterPro" id="IPR004408">
    <property type="entry name" value="Biotin_CoA_COase_ligase"/>
</dbReference>
<dbReference type="HOGENOM" id="CLU_051096_0_0_9"/>
<dbReference type="SUPFAM" id="SSF55681">
    <property type="entry name" value="Class II aaRS and biotin synthetases"/>
    <property type="match status" value="1"/>
</dbReference>
<keyword evidence="3 5" id="KW-0067">ATP-binding</keyword>
<organism evidence="7 8">
    <name type="scientific">[Clostridium] clostridioforme 90A8</name>
    <dbReference type="NCBI Taxonomy" id="999408"/>
    <lineage>
        <taxon>Bacteria</taxon>
        <taxon>Bacillati</taxon>
        <taxon>Bacillota</taxon>
        <taxon>Clostridia</taxon>
        <taxon>Lachnospirales</taxon>
        <taxon>Lachnospiraceae</taxon>
        <taxon>Enterocloster</taxon>
    </lineage>
</organism>
<dbReference type="RefSeq" id="WP_002587607.1">
    <property type="nucleotide sequence ID" value="NZ_KB850988.1"/>
</dbReference>
<evidence type="ECO:0000256" key="5">
    <source>
        <dbReference type="HAMAP-Rule" id="MF_00978"/>
    </source>
</evidence>
<keyword evidence="5" id="KW-0804">Transcription</keyword>
<dbReference type="InterPro" id="IPR036390">
    <property type="entry name" value="WH_DNA-bd_sf"/>
</dbReference>
<keyword evidence="1 5" id="KW-0436">Ligase</keyword>
<dbReference type="AlphaFoldDB" id="A0A0E2H3T2"/>
<name>A0A0E2H3T2_9FIRM</name>
<dbReference type="InterPro" id="IPR008988">
    <property type="entry name" value="Transcriptional_repressor_C"/>
</dbReference>
<evidence type="ECO:0000256" key="3">
    <source>
        <dbReference type="ARBA" id="ARBA00022840"/>
    </source>
</evidence>